<dbReference type="InterPro" id="IPR031037">
    <property type="entry name" value="Preny_LynF_TruF"/>
</dbReference>
<dbReference type="EMBL" id="AY986476">
    <property type="protein sequence ID" value="AAY21155.1"/>
    <property type="molecule type" value="Genomic_DNA"/>
</dbReference>
<dbReference type="AlphaFoldDB" id="Q52QJ2"/>
<dbReference type="EvolutionaryTrace" id="Q52QJ2"/>
<organism evidence="1">
    <name type="scientific">Prochloron didemni</name>
    <dbReference type="NCBI Taxonomy" id="1216"/>
    <lineage>
        <taxon>Bacteria</taxon>
        <taxon>Bacillati</taxon>
        <taxon>Cyanobacteriota</taxon>
        <taxon>Cyanophyceae</taxon>
        <taxon>Oscillatoriophycideae</taxon>
        <taxon>Chroococcales</taxon>
        <taxon>Prochloraceae</taxon>
        <taxon>Prochloron</taxon>
    </lineage>
</organism>
<dbReference type="PDB" id="4BG2">
    <property type="method" value="X-ray"/>
    <property type="resolution" value="2.13 A"/>
    <property type="chains" value="A/B=2-320"/>
</dbReference>
<sequence length="320" mass="36887">MDLIDRLQNNQRKDRRLQFVRTHQEAFDVKPTFPLPLFEEAILEIEGSCSVESSCQVEGDRLQGGRYEVCNNQGTTWPESLTHAFKLLDKIDSQLGVRINRDSFDRFAAAHVNSRKIINNTIGVHLGSKLEDSSVMLYIHIKPEEDTEELARTALVLDGGRYSDELTRVLLRDTMVIGFELFFDGRSRVDLGPCAPGKSGTLKMKGKHLEQYTQKNLSRKVNSIFREGYLFGAFFSKTRVEPILFFYHSIIKDLPKYFTFNSLGDKIYNFCQSQGCITDVAIAVTETELEKSRLENFCFYYDQWDECKPSSDYDTERHLH</sequence>
<proteinExistence type="evidence at protein level"/>
<reference evidence="1" key="1">
    <citation type="journal article" date="2005" name="Proc. Natl. Acad. Sci. U.S.A.">
        <title>Patellamide A and C biosynthesis by a microcin-like pathway in Prochloron didemni, the cyanobacterial symbiont of Lissoclinum patella.</title>
        <authorList>
            <person name="Schmidt E.W."/>
            <person name="Nelson J.T."/>
            <person name="Rasko D.A."/>
            <person name="Sudek S."/>
            <person name="Eisen J.A."/>
            <person name="Haygood M.G."/>
            <person name="Ravel J."/>
        </authorList>
    </citation>
    <scope>NUCLEOTIDE SEQUENCE</scope>
    <source>
        <strain evidence="1">Reef</strain>
    </source>
</reference>
<dbReference type="Pfam" id="PF19156">
    <property type="entry name" value="DUF5838"/>
    <property type="match status" value="1"/>
</dbReference>
<name>Q52QJ2_PRODI</name>
<dbReference type="PDBsum" id="4BG2"/>
<evidence type="ECO:0007829" key="2">
    <source>
        <dbReference type="PDB" id="4BG2"/>
    </source>
</evidence>
<reference evidence="2" key="2">
    <citation type="journal article" date="2013" name="Acta Crystallogr. F">
        <title>Structure of PatF from Prochloron didemni.</title>
        <authorList>
            <person name="Bent A.F."/>
            <person name="Koehnke J."/>
            <person name="Houssen W.E."/>
            <person name="Smith M.C."/>
            <person name="Jaspars M."/>
            <person name="Naismith J.H."/>
        </authorList>
    </citation>
    <scope>X-RAY CRYSTALLOGRAPHY (2.13 ANGSTROMS) OF 2-320</scope>
    <scope>DISULFIDE BONDS</scope>
</reference>
<dbReference type="CDD" id="cd14243">
    <property type="entry name" value="PT-AcyF_like"/>
    <property type="match status" value="1"/>
</dbReference>
<accession>Q52QJ2</accession>
<protein>
    <submittedName>
        <fullName evidence="1">PatF</fullName>
    </submittedName>
</protein>
<dbReference type="NCBIfam" id="TIGR04445">
    <property type="entry name" value="preny_LynF_TruF"/>
    <property type="match status" value="1"/>
</dbReference>
<keyword evidence="2" id="KW-0002">3D-structure</keyword>
<evidence type="ECO:0000313" key="1">
    <source>
        <dbReference type="EMBL" id="AAY21155.1"/>
    </source>
</evidence>
<dbReference type="SMR" id="Q52QJ2"/>
<feature type="disulfide bond" evidence="2">
    <location>
        <begin position="276"/>
        <end position="307"/>
    </location>
</feature>
<gene>
    <name evidence="1" type="primary">patF</name>
</gene>